<reference evidence="2" key="1">
    <citation type="journal article" date="2013" name="Genetics">
        <title>The draft genome and transcriptome of Panagrellus redivivus are shaped by the harsh demands of a free-living lifestyle.</title>
        <authorList>
            <person name="Srinivasan J."/>
            <person name="Dillman A.R."/>
            <person name="Macchietto M.G."/>
            <person name="Heikkinen L."/>
            <person name="Lakso M."/>
            <person name="Fracchia K.M."/>
            <person name="Antoshechkin I."/>
            <person name="Mortazavi A."/>
            <person name="Wong G."/>
            <person name="Sternberg P.W."/>
        </authorList>
    </citation>
    <scope>NUCLEOTIDE SEQUENCE [LARGE SCALE GENOMIC DNA]</scope>
    <source>
        <strain evidence="2">MT8872</strain>
    </source>
</reference>
<dbReference type="InterPro" id="IPR011333">
    <property type="entry name" value="SKP1/BTB/POZ_sf"/>
</dbReference>
<dbReference type="InterPro" id="IPR000210">
    <property type="entry name" value="BTB/POZ_dom"/>
</dbReference>
<evidence type="ECO:0000313" key="3">
    <source>
        <dbReference type="WBParaSite" id="Pan_g17985.t1"/>
    </source>
</evidence>
<name>A0A7E4V927_PANRE</name>
<protein>
    <submittedName>
        <fullName evidence="3">BTB domain-containing protein</fullName>
    </submittedName>
</protein>
<organism evidence="2 3">
    <name type="scientific">Panagrellus redivivus</name>
    <name type="common">Microworm</name>
    <dbReference type="NCBI Taxonomy" id="6233"/>
    <lineage>
        <taxon>Eukaryota</taxon>
        <taxon>Metazoa</taxon>
        <taxon>Ecdysozoa</taxon>
        <taxon>Nematoda</taxon>
        <taxon>Chromadorea</taxon>
        <taxon>Rhabditida</taxon>
        <taxon>Tylenchina</taxon>
        <taxon>Panagrolaimomorpha</taxon>
        <taxon>Panagrolaimoidea</taxon>
        <taxon>Panagrolaimidae</taxon>
        <taxon>Panagrellus</taxon>
    </lineage>
</organism>
<dbReference type="AlphaFoldDB" id="A0A7E4V927"/>
<dbReference type="CDD" id="cd18186">
    <property type="entry name" value="BTB_POZ_ZBTB_KLHL-like"/>
    <property type="match status" value="1"/>
</dbReference>
<dbReference type="Proteomes" id="UP000492821">
    <property type="component" value="Unassembled WGS sequence"/>
</dbReference>
<dbReference type="Pfam" id="PF00651">
    <property type="entry name" value="BTB"/>
    <property type="match status" value="1"/>
</dbReference>
<keyword evidence="2" id="KW-1185">Reference proteome</keyword>
<dbReference type="PROSITE" id="PS50097">
    <property type="entry name" value="BTB"/>
    <property type="match status" value="1"/>
</dbReference>
<evidence type="ECO:0000259" key="1">
    <source>
        <dbReference type="PROSITE" id="PS50097"/>
    </source>
</evidence>
<dbReference type="SUPFAM" id="SSF54695">
    <property type="entry name" value="POZ domain"/>
    <property type="match status" value="1"/>
</dbReference>
<dbReference type="Gene3D" id="3.30.710.10">
    <property type="entry name" value="Potassium Channel Kv1.1, Chain A"/>
    <property type="match status" value="1"/>
</dbReference>
<evidence type="ECO:0000313" key="2">
    <source>
        <dbReference type="Proteomes" id="UP000492821"/>
    </source>
</evidence>
<proteinExistence type="predicted"/>
<sequence length="211" mass="24483">MPNMTFEGQLFDFVNPAWKDTVDVILVAGGNTIATNSDLLSSVSLEFKQDLNRPTNFMKPVFIEIEGFSTKTVKTAIEFCYSKRYEVPKFNLETALEMLLLGKKYNMKVFSEFLAYEVVYNMITERNFLIFSYRALEINSHPLDNELIRFYRDNEEYYPENDAIAKITQRLYVAGVEYGKSLSFPSCLKSERMPQAIETLYTFHDPSSGRR</sequence>
<dbReference type="WBParaSite" id="Pan_g17985.t1">
    <property type="protein sequence ID" value="Pan_g17985.t1"/>
    <property type="gene ID" value="Pan_g17985"/>
</dbReference>
<reference evidence="3" key="2">
    <citation type="submission" date="2020-10" db="UniProtKB">
        <authorList>
            <consortium name="WormBaseParasite"/>
        </authorList>
    </citation>
    <scope>IDENTIFICATION</scope>
</reference>
<accession>A0A7E4V927</accession>
<feature type="domain" description="BTB" evidence="1">
    <location>
        <begin position="22"/>
        <end position="89"/>
    </location>
</feature>